<dbReference type="EMBL" id="JAUTXU010000094">
    <property type="protein sequence ID" value="KAK3709237.1"/>
    <property type="molecule type" value="Genomic_DNA"/>
</dbReference>
<name>A0ACC3N4U0_9PEZI</name>
<evidence type="ECO:0000313" key="2">
    <source>
        <dbReference type="Proteomes" id="UP001281147"/>
    </source>
</evidence>
<proteinExistence type="predicted"/>
<sequence>MAKDHWTSDRYDSAASFVPKLTSKVISYLDVQPNDRILDIGCGDGVLTTQIAQSATSGKVLGLDASESFISTARDKYGSPNCNFQHLDCTKLDQCPEAVDGSWDKVFSNAAMHWILRKPDIRSSFFQNVNKALKSGGTFVFEMGGSGNVAEVQAAATAALIHAGVPLEKAREANPWFFPSAEHMSALLSDAGFEVQVCEHEYRATKLTAETVDKSGGLEGWVKLMCAQFLEVVEEGKRDAAAKEICDVLEEIITRHEDGSKWLGYTRLRAIAKKR</sequence>
<keyword evidence="2" id="KW-1185">Reference proteome</keyword>
<organism evidence="1 2">
    <name type="scientific">Vermiconidia calcicola</name>
    <dbReference type="NCBI Taxonomy" id="1690605"/>
    <lineage>
        <taxon>Eukaryota</taxon>
        <taxon>Fungi</taxon>
        <taxon>Dikarya</taxon>
        <taxon>Ascomycota</taxon>
        <taxon>Pezizomycotina</taxon>
        <taxon>Dothideomycetes</taxon>
        <taxon>Dothideomycetidae</taxon>
        <taxon>Mycosphaerellales</taxon>
        <taxon>Extremaceae</taxon>
        <taxon>Vermiconidia</taxon>
    </lineage>
</organism>
<evidence type="ECO:0000313" key="1">
    <source>
        <dbReference type="EMBL" id="KAK3709237.1"/>
    </source>
</evidence>
<comment type="caution">
    <text evidence="1">The sequence shown here is derived from an EMBL/GenBank/DDBJ whole genome shotgun (WGS) entry which is preliminary data.</text>
</comment>
<dbReference type="Proteomes" id="UP001281147">
    <property type="component" value="Unassembled WGS sequence"/>
</dbReference>
<reference evidence="1" key="1">
    <citation type="submission" date="2023-07" db="EMBL/GenBank/DDBJ databases">
        <title>Black Yeasts Isolated from many extreme environments.</title>
        <authorList>
            <person name="Coleine C."/>
            <person name="Stajich J.E."/>
            <person name="Selbmann L."/>
        </authorList>
    </citation>
    <scope>NUCLEOTIDE SEQUENCE</scope>
    <source>
        <strain evidence="1">CCFEE 5714</strain>
    </source>
</reference>
<gene>
    <name evidence="1" type="ORF">LTR37_010975</name>
</gene>
<accession>A0ACC3N4U0</accession>
<protein>
    <submittedName>
        <fullName evidence="1">Uncharacterized protein</fullName>
    </submittedName>
</protein>